<dbReference type="EMBL" id="JAUSRA010000001">
    <property type="protein sequence ID" value="MDP9793019.1"/>
    <property type="molecule type" value="Genomic_DNA"/>
</dbReference>
<keyword evidence="1 3" id="KW-0378">Hydrolase</keyword>
<dbReference type="InterPro" id="IPR017853">
    <property type="entry name" value="GH"/>
</dbReference>
<keyword evidence="2 3" id="KW-0326">Glycosidase</keyword>
<dbReference type="RefSeq" id="WP_306827911.1">
    <property type="nucleotide sequence ID" value="NZ_JAUSRA010000001.1"/>
</dbReference>
<dbReference type="InterPro" id="IPR013785">
    <property type="entry name" value="Aldolase_TIM"/>
</dbReference>
<dbReference type="EC" id="3.2.1.22" evidence="3"/>
<dbReference type="Proteomes" id="UP001240984">
    <property type="component" value="Unassembled WGS sequence"/>
</dbReference>
<dbReference type="SUPFAM" id="SSF51445">
    <property type="entry name" value="(Trans)glycosidases"/>
    <property type="match status" value="1"/>
</dbReference>
<dbReference type="Pfam" id="PF02065">
    <property type="entry name" value="Melibiase"/>
    <property type="match status" value="1"/>
</dbReference>
<organism evidence="3 4">
    <name type="scientific">Catenuloplanes nepalensis</name>
    <dbReference type="NCBI Taxonomy" id="587533"/>
    <lineage>
        <taxon>Bacteria</taxon>
        <taxon>Bacillati</taxon>
        <taxon>Actinomycetota</taxon>
        <taxon>Actinomycetes</taxon>
        <taxon>Micromonosporales</taxon>
        <taxon>Micromonosporaceae</taxon>
        <taxon>Catenuloplanes</taxon>
    </lineage>
</organism>
<gene>
    <name evidence="3" type="ORF">J2S43_001531</name>
</gene>
<dbReference type="GO" id="GO:0004557">
    <property type="term" value="F:alpha-galactosidase activity"/>
    <property type="evidence" value="ECO:0007669"/>
    <property type="project" value="UniProtKB-EC"/>
</dbReference>
<keyword evidence="4" id="KW-1185">Reference proteome</keyword>
<dbReference type="CDD" id="cd14791">
    <property type="entry name" value="GH36"/>
    <property type="match status" value="1"/>
</dbReference>
<dbReference type="PANTHER" id="PTHR43053">
    <property type="entry name" value="GLYCOSIDASE FAMILY 31"/>
    <property type="match status" value="1"/>
</dbReference>
<dbReference type="InterPro" id="IPR038417">
    <property type="entry name" value="Alpga-gal_N_sf"/>
</dbReference>
<dbReference type="PRINTS" id="PR00743">
    <property type="entry name" value="GLHYDRLASE36"/>
</dbReference>
<evidence type="ECO:0000313" key="3">
    <source>
        <dbReference type="EMBL" id="MDP9793019.1"/>
    </source>
</evidence>
<proteinExistence type="predicted"/>
<accession>A0ABT9MNL4</accession>
<name>A0ABT9MNL4_9ACTN</name>
<sequence>MNDLAVIAWPDRPAGVELPVPADGPVRLVVSGVPLLAAVGRPLVDVFTSVDQRARSSAGHVRSAIGERLRLRSTSVAGDTVEIVQGDVLTGLEVTSRLRRLGPRAFTGWHTVRNVGARTVVLTAVTGAGLLVGEEHVGGARLSWAESGWLAENRWRIEPLRERVPEVNLPLHGQDGRASWGVTSHGAWSTGDHLPMGVLSADGGAVAFEIESSGPWHWELGESLDGVHVTALGPTGARHGFAVPLAPGREWAGTPVTVAWSSDGHDAAVGALIGARRAHRLVDLGALPVVYNDFMNTLMGDPTAERLHPLVDAAADAGAEVFCVDAGWFAADGDWWHTVGEWREAAGRFPDGLAAVLDRIRTHGMLPGLWVEPEVVGVASPVRDALPEEAFLRRDGSRVVEHDRYHLDLRHPAAVAHLDAVVDRLVADYGIGFLKLDYNIDPGADTALVGHAHAYREWLTGLVARHPGLILENCASGAMRADPALLRVSHLQSTSDQQDFRRYPPIAAAAPMTIPPEQAGNWAYPAPEMTGAETAFAMLAGITGRLYLSGFLHRLRPEQRALVHEAVELHKRWRRSIAESVPSWPLGLPGWSDSAVALRLDGPDGALLAVWSRGHDAEIRVAGQLVQLYPVSAPAWPTEPGLLHLPAGYDARLFLVTPI</sequence>
<evidence type="ECO:0000256" key="2">
    <source>
        <dbReference type="ARBA" id="ARBA00023295"/>
    </source>
</evidence>
<evidence type="ECO:0000256" key="1">
    <source>
        <dbReference type="ARBA" id="ARBA00022801"/>
    </source>
</evidence>
<dbReference type="Gene3D" id="3.20.20.70">
    <property type="entry name" value="Aldolase class I"/>
    <property type="match status" value="1"/>
</dbReference>
<dbReference type="PANTHER" id="PTHR43053:SF3">
    <property type="entry name" value="ALPHA-GALACTOSIDASE C-RELATED"/>
    <property type="match status" value="1"/>
</dbReference>
<comment type="caution">
    <text evidence="3">The sequence shown here is derived from an EMBL/GenBank/DDBJ whole genome shotgun (WGS) entry which is preliminary data.</text>
</comment>
<dbReference type="Gene3D" id="2.70.98.60">
    <property type="entry name" value="alpha-galactosidase from lactobacil brevis"/>
    <property type="match status" value="1"/>
</dbReference>
<evidence type="ECO:0000313" key="4">
    <source>
        <dbReference type="Proteomes" id="UP001240984"/>
    </source>
</evidence>
<protein>
    <submittedName>
        <fullName evidence="3">Alpha-galactosidase</fullName>
        <ecNumber evidence="3">3.2.1.22</ecNumber>
    </submittedName>
</protein>
<dbReference type="InterPro" id="IPR050985">
    <property type="entry name" value="Alpha-glycosidase_related"/>
</dbReference>
<dbReference type="InterPro" id="IPR002252">
    <property type="entry name" value="Glyco_hydro_36"/>
</dbReference>
<reference evidence="3 4" key="1">
    <citation type="submission" date="2023-07" db="EMBL/GenBank/DDBJ databases">
        <title>Sequencing the genomes of 1000 actinobacteria strains.</title>
        <authorList>
            <person name="Klenk H.-P."/>
        </authorList>
    </citation>
    <scope>NUCLEOTIDE SEQUENCE [LARGE SCALE GENOMIC DNA]</scope>
    <source>
        <strain evidence="3 4">DSM 44710</strain>
    </source>
</reference>